<proteinExistence type="predicted"/>
<keyword evidence="3" id="KW-1185">Reference proteome</keyword>
<feature type="domain" description="DUF559" evidence="1">
    <location>
        <begin position="229"/>
        <end position="306"/>
    </location>
</feature>
<organism evidence="2 3">
    <name type="scientific">Corynebacterium stercoris</name>
    <dbReference type="NCBI Taxonomy" id="2943490"/>
    <lineage>
        <taxon>Bacteria</taxon>
        <taxon>Bacillati</taxon>
        <taxon>Actinomycetota</taxon>
        <taxon>Actinomycetes</taxon>
        <taxon>Mycobacteriales</taxon>
        <taxon>Corynebacteriaceae</taxon>
        <taxon>Corynebacterium</taxon>
    </lineage>
</organism>
<name>A0ABT1G2J4_9CORY</name>
<dbReference type="EMBL" id="JAMFTQ010000011">
    <property type="protein sequence ID" value="MCP1388246.1"/>
    <property type="molecule type" value="Genomic_DNA"/>
</dbReference>
<gene>
    <name evidence="2" type="ORF">M5J20_08625</name>
</gene>
<dbReference type="RefSeq" id="WP_253578560.1">
    <property type="nucleotide sequence ID" value="NZ_JAMFTQ010000011.1"/>
</dbReference>
<evidence type="ECO:0000313" key="2">
    <source>
        <dbReference type="EMBL" id="MCP1388246.1"/>
    </source>
</evidence>
<reference evidence="2" key="1">
    <citation type="submission" date="2022-05" db="EMBL/GenBank/DDBJ databases">
        <title>Corynebacterium sp. TA-R-1 sp. nov., isolated from human feces.</title>
        <authorList>
            <person name="Shamsuzzaman M."/>
            <person name="Dahal R.H."/>
        </authorList>
    </citation>
    <scope>NUCLEOTIDE SEQUENCE</scope>
    <source>
        <strain evidence="2">TA-R-1</strain>
    </source>
</reference>
<protein>
    <submittedName>
        <fullName evidence="2">DUF559 domain-containing protein</fullName>
    </submittedName>
</protein>
<dbReference type="Proteomes" id="UP001204000">
    <property type="component" value="Unassembled WGS sequence"/>
</dbReference>
<comment type="caution">
    <text evidence="2">The sequence shown here is derived from an EMBL/GenBank/DDBJ whole genome shotgun (WGS) entry which is preliminary data.</text>
</comment>
<accession>A0ABT1G2J4</accession>
<dbReference type="Gene3D" id="3.40.960.10">
    <property type="entry name" value="VSR Endonuclease"/>
    <property type="match status" value="1"/>
</dbReference>
<evidence type="ECO:0000313" key="3">
    <source>
        <dbReference type="Proteomes" id="UP001204000"/>
    </source>
</evidence>
<evidence type="ECO:0000259" key="1">
    <source>
        <dbReference type="Pfam" id="PF04480"/>
    </source>
</evidence>
<dbReference type="InterPro" id="IPR007569">
    <property type="entry name" value="DUF559"/>
</dbReference>
<sequence length="314" mass="35935">MGTKRIDREPEEVREARRNREAEILSHVINLRKLSHQSAGELTGDYHDLHPTLIYAKNLWDALPFHEQRWLECRAASMTSRGAILVGRSAARELGMWVISLTDEPVELAVPSGGTSPRRLKRGGMKYRRMELRDDEITERNGCTITNFFRTFADIARYHGFLEGLIAADYLLYRGYDPQALRKQMRRLGPLHRIATVRRCIDHAVSNSDSPYESLARALLIEAGIGPIQTQVKILHYFVDILIDGWLIIEIDGDIKYEGPDADAVRKREHDRQKQITNKGYVILRYPADFIRRHPEQFIAEVLQAIAARGAVIA</sequence>
<dbReference type="Pfam" id="PF04480">
    <property type="entry name" value="DUF559"/>
    <property type="match status" value="1"/>
</dbReference>